<dbReference type="Proteomes" id="UP000805193">
    <property type="component" value="Unassembled WGS sequence"/>
</dbReference>
<dbReference type="EMBL" id="JABSTQ010010279">
    <property type="protein sequence ID" value="KAG0422065.1"/>
    <property type="molecule type" value="Genomic_DNA"/>
</dbReference>
<comment type="caution">
    <text evidence="1">The sequence shown here is derived from an EMBL/GenBank/DDBJ whole genome shotgun (WGS) entry which is preliminary data.</text>
</comment>
<gene>
    <name evidence="1" type="ORF">HPB47_002088</name>
</gene>
<proteinExistence type="predicted"/>
<evidence type="ECO:0000313" key="1">
    <source>
        <dbReference type="EMBL" id="KAG0422065.1"/>
    </source>
</evidence>
<organism evidence="1 2">
    <name type="scientific">Ixodes persulcatus</name>
    <name type="common">Taiga tick</name>
    <dbReference type="NCBI Taxonomy" id="34615"/>
    <lineage>
        <taxon>Eukaryota</taxon>
        <taxon>Metazoa</taxon>
        <taxon>Ecdysozoa</taxon>
        <taxon>Arthropoda</taxon>
        <taxon>Chelicerata</taxon>
        <taxon>Arachnida</taxon>
        <taxon>Acari</taxon>
        <taxon>Parasitiformes</taxon>
        <taxon>Ixodida</taxon>
        <taxon>Ixodoidea</taxon>
        <taxon>Ixodidae</taxon>
        <taxon>Ixodinae</taxon>
        <taxon>Ixodes</taxon>
    </lineage>
</organism>
<reference evidence="1 2" key="1">
    <citation type="journal article" date="2020" name="Cell">
        <title>Large-Scale Comparative Analyses of Tick Genomes Elucidate Their Genetic Diversity and Vector Capacities.</title>
        <authorList>
            <consortium name="Tick Genome and Microbiome Consortium (TIGMIC)"/>
            <person name="Jia N."/>
            <person name="Wang J."/>
            <person name="Shi W."/>
            <person name="Du L."/>
            <person name="Sun Y."/>
            <person name="Zhan W."/>
            <person name="Jiang J.F."/>
            <person name="Wang Q."/>
            <person name="Zhang B."/>
            <person name="Ji P."/>
            <person name="Bell-Sakyi L."/>
            <person name="Cui X.M."/>
            <person name="Yuan T.T."/>
            <person name="Jiang B.G."/>
            <person name="Yang W.F."/>
            <person name="Lam T.T."/>
            <person name="Chang Q.C."/>
            <person name="Ding S.J."/>
            <person name="Wang X.J."/>
            <person name="Zhu J.G."/>
            <person name="Ruan X.D."/>
            <person name="Zhao L."/>
            <person name="Wei J.T."/>
            <person name="Ye R.Z."/>
            <person name="Que T.C."/>
            <person name="Du C.H."/>
            <person name="Zhou Y.H."/>
            <person name="Cheng J.X."/>
            <person name="Dai P.F."/>
            <person name="Guo W.B."/>
            <person name="Han X.H."/>
            <person name="Huang E.J."/>
            <person name="Li L.F."/>
            <person name="Wei W."/>
            <person name="Gao Y.C."/>
            <person name="Liu J.Z."/>
            <person name="Shao H.Z."/>
            <person name="Wang X."/>
            <person name="Wang C.C."/>
            <person name="Yang T.C."/>
            <person name="Huo Q.B."/>
            <person name="Li W."/>
            <person name="Chen H.Y."/>
            <person name="Chen S.E."/>
            <person name="Zhou L.G."/>
            <person name="Ni X.B."/>
            <person name="Tian J.H."/>
            <person name="Sheng Y."/>
            <person name="Liu T."/>
            <person name="Pan Y.S."/>
            <person name="Xia L.Y."/>
            <person name="Li J."/>
            <person name="Zhao F."/>
            <person name="Cao W.C."/>
        </authorList>
    </citation>
    <scope>NUCLEOTIDE SEQUENCE [LARGE SCALE GENOMIC DNA]</scope>
    <source>
        <strain evidence="1">Iper-2018</strain>
    </source>
</reference>
<accession>A0AC60PM71</accession>
<keyword evidence="2" id="KW-1185">Reference proteome</keyword>
<name>A0AC60PM71_IXOPE</name>
<evidence type="ECO:0000313" key="2">
    <source>
        <dbReference type="Proteomes" id="UP000805193"/>
    </source>
</evidence>
<protein>
    <submittedName>
        <fullName evidence="1">Uncharacterized protein</fullName>
    </submittedName>
</protein>
<sequence>MEQMETLNKEVTLTLGEGMNATNIPHQLTVFGCRSLVLVPGRPPLCLRCNRIGHIRRECRIPRCGECRRYGHDASECVTTYADKLRQSRSVTEDVVQDHLMDISEVVDATGDIASSPIKTQRTESETSTQRPEEDAGPLLKLGARPVPLHRPSPRDGRRRRRHGVGAAMKTHSASMSGCFVISVKGRLIRRGRERRPSIRRQTKAAASRRGRLARLPLSPLDAAGRRRSIQDHRDGWSVWREMKPGVRASLLPGGSTRGTETNPEPRAARHCGMAWGIRAAGTPRPATDIGPA</sequence>